<keyword evidence="5" id="KW-1133">Transmembrane helix</keyword>
<evidence type="ECO:0000256" key="5">
    <source>
        <dbReference type="SAM" id="Phobius"/>
    </source>
</evidence>
<protein>
    <submittedName>
        <fullName evidence="6">Tetratricopeptide repeat protein</fullName>
    </submittedName>
</protein>
<dbReference type="EMBL" id="CP000251">
    <property type="protein sequence ID" value="ABC80663.1"/>
    <property type="molecule type" value="Genomic_DNA"/>
</dbReference>
<accession>Q2IPD4</accession>
<proteinExistence type="predicted"/>
<gene>
    <name evidence="6" type="ordered locus">Adeh_0888</name>
</gene>
<evidence type="ECO:0000313" key="6">
    <source>
        <dbReference type="EMBL" id="ABC80663.1"/>
    </source>
</evidence>
<keyword evidence="2 3" id="KW-0802">TPR repeat</keyword>
<dbReference type="AlphaFoldDB" id="Q2IPD4"/>
<dbReference type="InterPro" id="IPR011990">
    <property type="entry name" value="TPR-like_helical_dom_sf"/>
</dbReference>
<reference evidence="6 7" key="1">
    <citation type="submission" date="2006-01" db="EMBL/GenBank/DDBJ databases">
        <title>Complete sequence of Anaeromyxobacter dehalogenans 2CP-C.</title>
        <authorList>
            <consortium name="US DOE Joint Genome Institute"/>
            <person name="Copeland A."/>
            <person name="Lucas S."/>
            <person name="Lapidus A."/>
            <person name="Barry K."/>
            <person name="Detter J.C."/>
            <person name="Glavina T."/>
            <person name="Hammon N."/>
            <person name="Israni S."/>
            <person name="Pitluck S."/>
            <person name="Brettin T."/>
            <person name="Bruce D."/>
            <person name="Han C."/>
            <person name="Tapia R."/>
            <person name="Gilna P."/>
            <person name="Kiss H."/>
            <person name="Schmutz J."/>
            <person name="Larimer F."/>
            <person name="Land M."/>
            <person name="Kyrpides N."/>
            <person name="Anderson I."/>
            <person name="Sanford R.A."/>
            <person name="Ritalahti K.M."/>
            <person name="Thomas H.S."/>
            <person name="Kirby J.R."/>
            <person name="Zhulin I.B."/>
            <person name="Loeffler F.E."/>
            <person name="Richardson P."/>
        </authorList>
    </citation>
    <scope>NUCLEOTIDE SEQUENCE [LARGE SCALE GENOMIC DNA]</scope>
    <source>
        <strain evidence="6 7">2CP-C</strain>
    </source>
</reference>
<dbReference type="InterPro" id="IPR050498">
    <property type="entry name" value="Ycf3"/>
</dbReference>
<feature type="compositionally biased region" description="Pro residues" evidence="4">
    <location>
        <begin position="181"/>
        <end position="191"/>
    </location>
</feature>
<evidence type="ECO:0000313" key="7">
    <source>
        <dbReference type="Proteomes" id="UP000001935"/>
    </source>
</evidence>
<feature type="repeat" description="TPR" evidence="3">
    <location>
        <begin position="395"/>
        <end position="428"/>
    </location>
</feature>
<evidence type="ECO:0000256" key="4">
    <source>
        <dbReference type="SAM" id="MobiDB-lite"/>
    </source>
</evidence>
<dbReference type="STRING" id="290397.Adeh_0888"/>
<evidence type="ECO:0000256" key="3">
    <source>
        <dbReference type="PROSITE-ProRule" id="PRU00339"/>
    </source>
</evidence>
<evidence type="ECO:0000256" key="1">
    <source>
        <dbReference type="ARBA" id="ARBA00022737"/>
    </source>
</evidence>
<dbReference type="InterPro" id="IPR019734">
    <property type="entry name" value="TPR_rpt"/>
</dbReference>
<dbReference type="Proteomes" id="UP000001935">
    <property type="component" value="Chromosome"/>
</dbReference>
<evidence type="ECO:0000256" key="2">
    <source>
        <dbReference type="ARBA" id="ARBA00022803"/>
    </source>
</evidence>
<dbReference type="PROSITE" id="PS50005">
    <property type="entry name" value="TPR"/>
    <property type="match status" value="1"/>
</dbReference>
<dbReference type="eggNOG" id="COG0457">
    <property type="taxonomic scope" value="Bacteria"/>
</dbReference>
<dbReference type="PANTHER" id="PTHR44858">
    <property type="entry name" value="TETRATRICOPEPTIDE REPEAT PROTEIN 6"/>
    <property type="match status" value="1"/>
</dbReference>
<feature type="compositionally biased region" description="Low complexity" evidence="4">
    <location>
        <begin position="147"/>
        <end position="165"/>
    </location>
</feature>
<dbReference type="HOGENOM" id="CLU_357429_0_0_7"/>
<dbReference type="PANTHER" id="PTHR44858:SF1">
    <property type="entry name" value="UDP-N-ACETYLGLUCOSAMINE--PEPTIDE N-ACETYLGLUCOSAMINYLTRANSFERASE SPINDLY-RELATED"/>
    <property type="match status" value="1"/>
</dbReference>
<name>Q2IPD4_ANADE</name>
<dbReference type="KEGG" id="ade:Adeh_0888"/>
<sequence>MLDSPMRTPGKPLTPAELSALEHAFASDPASDAYRPLTEAYLAAGRFMEAMVVCKKGVKAHPDDPAAKVLLARVYAEQGKDRKALEELGAVLAAFPTFAAANQLAGVLHLRLGEREAGEAALRRAADAAPNDPEIRALLEKHGVGPAAPAVPAAPARPAAPATPAGAGGPPVAPRVTAPAQRPPAPPPARPQAPGAPAAAERSEEVPLPTPPPTQASGAAYAQQLAEKYGTQTFQIPHSRQPKRAGRGPIVATVALAVALAVALGGWALYSKARKERIEAIDRLLRETRELVDRDAYAAYGEAAAKLQDILKRDRDALAGHAFLAYVDAIRWAEHGDGDAVRDEAMRQVDAARKLGRHSHLVAAEAYLRASSGDAAGAKQALDAVLGGEDGSQSPFLLAVLGAVQLRAGDLDAARDALTRAQQANPGDARTAWLLAEQFRRRGEGYELQASGYYDYALRIQKEHLPSILGKALVVLGRGQLDEAARAAALVLAPQAGASKPQQALAHAVRAGVLGAHGKAAEAASEEQAAAKLDPSSPEIPWLVGQRKLRAGDAAGAVEAFQRAVSLDDRRVSLYADLVRAQLAQEGGAQRALETLKRAVARVGESPRLALLLGDAYRAAGDADLARGQYEKAIALGKPFPDARVALARLHRDRNNVPGALVELTQAIDEYGQGGAGGAAAAYVEMADVERARGARADVVADLYRKALEKDPASCEALWGAGKLEHDANKLADAKTKLGAYAKLCPRAPHAAEAARLAGGN</sequence>
<dbReference type="Gene3D" id="1.25.40.10">
    <property type="entry name" value="Tetratricopeptide repeat domain"/>
    <property type="match status" value="3"/>
</dbReference>
<dbReference type="SMART" id="SM00028">
    <property type="entry name" value="TPR"/>
    <property type="match status" value="7"/>
</dbReference>
<keyword evidence="5" id="KW-0812">Transmembrane</keyword>
<keyword evidence="5" id="KW-0472">Membrane</keyword>
<keyword evidence="1" id="KW-0677">Repeat</keyword>
<feature type="region of interest" description="Disordered" evidence="4">
    <location>
        <begin position="147"/>
        <end position="220"/>
    </location>
</feature>
<dbReference type="Pfam" id="PF13432">
    <property type="entry name" value="TPR_16"/>
    <property type="match status" value="1"/>
</dbReference>
<dbReference type="Pfam" id="PF14559">
    <property type="entry name" value="TPR_19"/>
    <property type="match status" value="1"/>
</dbReference>
<dbReference type="eggNOG" id="COG4783">
    <property type="taxonomic scope" value="Bacteria"/>
</dbReference>
<feature type="transmembrane region" description="Helical" evidence="5">
    <location>
        <begin position="250"/>
        <end position="270"/>
    </location>
</feature>
<organism evidence="6 7">
    <name type="scientific">Anaeromyxobacter dehalogenans (strain 2CP-C)</name>
    <dbReference type="NCBI Taxonomy" id="290397"/>
    <lineage>
        <taxon>Bacteria</taxon>
        <taxon>Pseudomonadati</taxon>
        <taxon>Myxococcota</taxon>
        <taxon>Myxococcia</taxon>
        <taxon>Myxococcales</taxon>
        <taxon>Cystobacterineae</taxon>
        <taxon>Anaeromyxobacteraceae</taxon>
        <taxon>Anaeromyxobacter</taxon>
    </lineage>
</organism>
<dbReference type="SUPFAM" id="SSF48452">
    <property type="entry name" value="TPR-like"/>
    <property type="match status" value="4"/>
</dbReference>